<gene>
    <name evidence="5" type="ordered locus">Swoo_0306</name>
</gene>
<evidence type="ECO:0000259" key="4">
    <source>
        <dbReference type="Pfam" id="PF14490"/>
    </source>
</evidence>
<dbReference type="AlphaFoldDB" id="B1KNB0"/>
<dbReference type="InterPro" id="IPR050534">
    <property type="entry name" value="Coronavir_polyprotein_1ab"/>
</dbReference>
<keyword evidence="1" id="KW-0547">Nucleotide-binding</keyword>
<feature type="domain" description="UvrD-like helicase C-terminal" evidence="3">
    <location>
        <begin position="636"/>
        <end position="682"/>
    </location>
</feature>
<dbReference type="PANTHER" id="PTHR43788">
    <property type="entry name" value="DNA2/NAM7 HELICASE FAMILY MEMBER"/>
    <property type="match status" value="1"/>
</dbReference>
<keyword evidence="2" id="KW-0067">ATP-binding</keyword>
<dbReference type="Pfam" id="PF13538">
    <property type="entry name" value="UvrD_C_2"/>
    <property type="match status" value="1"/>
</dbReference>
<dbReference type="Pfam" id="PF13604">
    <property type="entry name" value="AAA_30"/>
    <property type="match status" value="1"/>
</dbReference>
<organism evidence="5 6">
    <name type="scientific">Shewanella woodyi (strain ATCC 51908 / MS32)</name>
    <dbReference type="NCBI Taxonomy" id="392500"/>
    <lineage>
        <taxon>Bacteria</taxon>
        <taxon>Pseudomonadati</taxon>
        <taxon>Pseudomonadota</taxon>
        <taxon>Gammaproteobacteria</taxon>
        <taxon>Alteromonadales</taxon>
        <taxon>Shewanellaceae</taxon>
        <taxon>Shewanella</taxon>
    </lineage>
</organism>
<dbReference type="Pfam" id="PF14490">
    <property type="entry name" value="HHH_RecD2"/>
    <property type="match status" value="1"/>
</dbReference>
<dbReference type="Proteomes" id="UP000002168">
    <property type="component" value="Chromosome"/>
</dbReference>
<accession>B1KNB0</accession>
<dbReference type="RefSeq" id="WP_012322956.1">
    <property type="nucleotide sequence ID" value="NC_010506.1"/>
</dbReference>
<dbReference type="InterPro" id="IPR027785">
    <property type="entry name" value="UvrD-like_helicase_C"/>
</dbReference>
<dbReference type="Gene3D" id="1.10.10.2220">
    <property type="match status" value="1"/>
</dbReference>
<dbReference type="eggNOG" id="COG0507">
    <property type="taxonomic scope" value="Bacteria"/>
</dbReference>
<dbReference type="GO" id="GO:0005524">
    <property type="term" value="F:ATP binding"/>
    <property type="evidence" value="ECO:0007669"/>
    <property type="project" value="UniProtKB-KW"/>
</dbReference>
<reference evidence="5 6" key="1">
    <citation type="submission" date="2008-02" db="EMBL/GenBank/DDBJ databases">
        <title>Complete sequence of Shewanella woodyi ATCC 51908.</title>
        <authorList>
            <consortium name="US DOE Joint Genome Institute"/>
            <person name="Copeland A."/>
            <person name="Lucas S."/>
            <person name="Lapidus A."/>
            <person name="Glavina del Rio T."/>
            <person name="Dalin E."/>
            <person name="Tice H."/>
            <person name="Bruce D."/>
            <person name="Goodwin L."/>
            <person name="Pitluck S."/>
            <person name="Sims D."/>
            <person name="Brettin T."/>
            <person name="Detter J.C."/>
            <person name="Han C."/>
            <person name="Kuske C.R."/>
            <person name="Schmutz J."/>
            <person name="Larimer F."/>
            <person name="Land M."/>
            <person name="Hauser L."/>
            <person name="Kyrpides N."/>
            <person name="Lykidis A."/>
            <person name="Zhao J.-S."/>
            <person name="Richardson P."/>
        </authorList>
    </citation>
    <scope>NUCLEOTIDE SEQUENCE [LARGE SCALE GENOMIC DNA]</scope>
    <source>
        <strain evidence="6">ATCC 51908 / MS32</strain>
    </source>
</reference>
<sequence length="710" mass="78794">MSKSRYLIRVTSVSGLNTHKDLVTIRGVPIESFRTQSAKKVVFAKVAKNDLPILPEVGQHWKLTGTASEHYEIVNGFKYLAVKLDVSNAKVTLPDTGELFIDFVSSCADFKGIGAVKARELWNKFGKGIYDLMKEQNPKSFESLLSPESIKALLDGWRKYDNLKYQSWLSGLGIRPEISGKIVKYHKEGTINSIKENPYRMMTFGMSFKDSDALAQTKFNMSLNDDRRLVAAVEQVLNQWIGKGHTFAYRDDIFSDVITLLQDKQAAILALKKGLDNGTFIIADEGTYHPTGMLVIERIIAKRFKKLAKLEAWSFQHDDAYEQACSSSEFPLTERQGEAVYNALNYSISAVFGGAGTGKTTVIRSVVAGFEALGFEIHQIALSGRAAKRMRESTGRPTKTIAAFLRDEPVVTEKAAVIIDESSMVDANTMYQIITHTHDSVKFVLIGDPDQLPPIGAGLVLHAIQDSKLVPKVTLDIVKRQDAESGIPGYSCDVKNGIVPERLSTGAVTFHEVPETEINETIVGLYAEATNATQIIAATYKRENGGINALNHLEQTTLNNSSPELQFSLFNEDFILNLKVGDPILLTKNDIKLDIQNGTLGELTSVATTENGFGEITLDDNRIINLDEALLDHIQLAYAISLHKAQGSQFERIVIPIVPSKLLDRGWIYTAITRAEKEVHLIGNAKLFKRYIKEPSKAHLRQIYLSKLLN</sequence>
<dbReference type="Gene3D" id="2.30.30.940">
    <property type="match status" value="1"/>
</dbReference>
<keyword evidence="6" id="KW-1185">Reference proteome</keyword>
<name>B1KNB0_SHEWM</name>
<dbReference type="EMBL" id="CP000961">
    <property type="protein sequence ID" value="ACA84607.1"/>
    <property type="molecule type" value="Genomic_DNA"/>
</dbReference>
<dbReference type="SUPFAM" id="SSF52540">
    <property type="entry name" value="P-loop containing nucleoside triphosphate hydrolases"/>
    <property type="match status" value="2"/>
</dbReference>
<evidence type="ECO:0000313" key="6">
    <source>
        <dbReference type="Proteomes" id="UP000002168"/>
    </source>
</evidence>
<dbReference type="Gene3D" id="3.40.50.300">
    <property type="entry name" value="P-loop containing nucleotide triphosphate hydrolases"/>
    <property type="match status" value="2"/>
</dbReference>
<dbReference type="InterPro" id="IPR027417">
    <property type="entry name" value="P-loop_NTPase"/>
</dbReference>
<dbReference type="STRING" id="392500.Swoo_0306"/>
<feature type="domain" description="ATP-dependent RecD2 DNA helicase-like helix-hairpin-helix" evidence="4">
    <location>
        <begin position="167"/>
        <end position="247"/>
    </location>
</feature>
<dbReference type="PANTHER" id="PTHR43788:SF6">
    <property type="entry name" value="DNA HELICASE B"/>
    <property type="match status" value="1"/>
</dbReference>
<dbReference type="InterPro" id="IPR029493">
    <property type="entry name" value="RecD2-like_HHH"/>
</dbReference>
<dbReference type="HOGENOM" id="CLU_007524_0_4_6"/>
<dbReference type="GO" id="GO:0003678">
    <property type="term" value="F:DNA helicase activity"/>
    <property type="evidence" value="ECO:0007669"/>
    <property type="project" value="UniProtKB-ARBA"/>
</dbReference>
<protein>
    <submittedName>
        <fullName evidence="5">AAA ATPase</fullName>
    </submittedName>
</protein>
<evidence type="ECO:0000256" key="2">
    <source>
        <dbReference type="ARBA" id="ARBA00022840"/>
    </source>
</evidence>
<proteinExistence type="predicted"/>
<evidence type="ECO:0000313" key="5">
    <source>
        <dbReference type="EMBL" id="ACA84607.1"/>
    </source>
</evidence>
<dbReference type="CDD" id="cd18809">
    <property type="entry name" value="SF1_C_RecD"/>
    <property type="match status" value="1"/>
</dbReference>
<dbReference type="KEGG" id="swd:Swoo_0306"/>
<evidence type="ECO:0000256" key="1">
    <source>
        <dbReference type="ARBA" id="ARBA00022741"/>
    </source>
</evidence>
<evidence type="ECO:0000259" key="3">
    <source>
        <dbReference type="Pfam" id="PF13538"/>
    </source>
</evidence>
<dbReference type="CDD" id="cd17933">
    <property type="entry name" value="DEXSc_RecD-like"/>
    <property type="match status" value="1"/>
</dbReference>